<dbReference type="GO" id="GO:0016717">
    <property type="term" value="F:oxidoreductase activity, acting on paired donors, with oxidation of a pair of donors resulting in the reduction of molecular oxygen to two molecules of water"/>
    <property type="evidence" value="ECO:0007669"/>
    <property type="project" value="InterPro"/>
</dbReference>
<gene>
    <name evidence="14" type="ORF">K239x_07890</name>
</gene>
<dbReference type="InterPro" id="IPR015876">
    <property type="entry name" value="Acyl-CoA_DS"/>
</dbReference>
<keyword evidence="4 12" id="KW-0812">Transmembrane</keyword>
<keyword evidence="15" id="KW-1185">Reference proteome</keyword>
<evidence type="ECO:0000256" key="5">
    <source>
        <dbReference type="ARBA" id="ARBA00022832"/>
    </source>
</evidence>
<dbReference type="CDD" id="cd03505">
    <property type="entry name" value="Delta9-FADS-like"/>
    <property type="match status" value="1"/>
</dbReference>
<dbReference type="Proteomes" id="UP000319817">
    <property type="component" value="Chromosome"/>
</dbReference>
<sequence>MSTMIPDETAIDSDLPTAAESESTIEVVADKHTVPMEYPVGVSMKEVRKDYLVMFVTMHVLAVMVFLPYFFSWTGVALFVLGVIVFGQLAVPIAFHRLLAHKSFKTPKWFERFLVTLAMCSAQETPAQWVAWHRKHHVHSDEREDPHSPRVSFFWSHMDWMLHDNKSAVGTFAMYEKYAKDILQDPYYMWIEKLPIASGFLYFCHAISYALLGAIASVCYLGFTLEALQFAGSIFVWGLVARTVWVWHITWAVNSLSHVYGYRNYETTDDSRNNWFVTLLTAGEGWHNNHHADPSSASNQHRWWEIDLNYYVIRLFGVLGLAKDIIPPRHVRQAGRK</sequence>
<feature type="domain" description="Fatty acid desaturase" evidence="13">
    <location>
        <begin position="73"/>
        <end position="306"/>
    </location>
</feature>
<dbReference type="Pfam" id="PF00487">
    <property type="entry name" value="FA_desaturase"/>
    <property type="match status" value="1"/>
</dbReference>
<dbReference type="EMBL" id="CP036526">
    <property type="protein sequence ID" value="QDT08847.1"/>
    <property type="molecule type" value="Genomic_DNA"/>
</dbReference>
<organism evidence="14 15">
    <name type="scientific">Stieleria marina</name>
    <dbReference type="NCBI Taxonomy" id="1930275"/>
    <lineage>
        <taxon>Bacteria</taxon>
        <taxon>Pseudomonadati</taxon>
        <taxon>Planctomycetota</taxon>
        <taxon>Planctomycetia</taxon>
        <taxon>Pirellulales</taxon>
        <taxon>Pirellulaceae</taxon>
        <taxon>Stieleria</taxon>
    </lineage>
</organism>
<comment type="subcellular location">
    <subcellularLocation>
        <location evidence="1">Membrane</location>
        <topology evidence="1">Multi-pass membrane protein</topology>
    </subcellularLocation>
</comment>
<accession>A0A517NNZ2</accession>
<dbReference type="PANTHER" id="PTHR11351">
    <property type="entry name" value="ACYL-COA DESATURASE"/>
    <property type="match status" value="1"/>
</dbReference>
<keyword evidence="3" id="KW-0444">Lipid biosynthesis</keyword>
<evidence type="ECO:0000256" key="4">
    <source>
        <dbReference type="ARBA" id="ARBA00022692"/>
    </source>
</evidence>
<evidence type="ECO:0000256" key="12">
    <source>
        <dbReference type="SAM" id="Phobius"/>
    </source>
</evidence>
<feature type="transmembrane region" description="Helical" evidence="12">
    <location>
        <begin position="199"/>
        <end position="223"/>
    </location>
</feature>
<reference evidence="14 15" key="1">
    <citation type="submission" date="2019-02" db="EMBL/GenBank/DDBJ databases">
        <title>Deep-cultivation of Planctomycetes and their phenomic and genomic characterization uncovers novel biology.</title>
        <authorList>
            <person name="Wiegand S."/>
            <person name="Jogler M."/>
            <person name="Boedeker C."/>
            <person name="Pinto D."/>
            <person name="Vollmers J."/>
            <person name="Rivas-Marin E."/>
            <person name="Kohn T."/>
            <person name="Peeters S.H."/>
            <person name="Heuer A."/>
            <person name="Rast P."/>
            <person name="Oberbeckmann S."/>
            <person name="Bunk B."/>
            <person name="Jeske O."/>
            <person name="Meyerdierks A."/>
            <person name="Storesund J.E."/>
            <person name="Kallscheuer N."/>
            <person name="Luecker S."/>
            <person name="Lage O.M."/>
            <person name="Pohl T."/>
            <person name="Merkel B.J."/>
            <person name="Hornburger P."/>
            <person name="Mueller R.-W."/>
            <person name="Bruemmer F."/>
            <person name="Labrenz M."/>
            <person name="Spormann A.M."/>
            <person name="Op den Camp H."/>
            <person name="Overmann J."/>
            <person name="Amann R."/>
            <person name="Jetten M.S.M."/>
            <person name="Mascher T."/>
            <person name="Medema M.H."/>
            <person name="Devos D.P."/>
            <person name="Kaster A.-K."/>
            <person name="Ovreas L."/>
            <person name="Rohde M."/>
            <person name="Galperin M.Y."/>
            <person name="Jogler C."/>
        </authorList>
    </citation>
    <scope>NUCLEOTIDE SEQUENCE [LARGE SCALE GENOMIC DNA]</scope>
    <source>
        <strain evidence="14 15">K23_9</strain>
    </source>
</reference>
<evidence type="ECO:0000256" key="3">
    <source>
        <dbReference type="ARBA" id="ARBA00022516"/>
    </source>
</evidence>
<evidence type="ECO:0000256" key="7">
    <source>
        <dbReference type="ARBA" id="ARBA00023002"/>
    </source>
</evidence>
<dbReference type="AlphaFoldDB" id="A0A517NNZ2"/>
<evidence type="ECO:0000256" key="10">
    <source>
        <dbReference type="ARBA" id="ARBA00023136"/>
    </source>
</evidence>
<keyword evidence="7" id="KW-0560">Oxidoreductase</keyword>
<evidence type="ECO:0000256" key="9">
    <source>
        <dbReference type="ARBA" id="ARBA00023098"/>
    </source>
</evidence>
<name>A0A517NNZ2_9BACT</name>
<evidence type="ECO:0000256" key="2">
    <source>
        <dbReference type="ARBA" id="ARBA00008749"/>
    </source>
</evidence>
<feature type="transmembrane region" description="Helical" evidence="12">
    <location>
        <begin position="51"/>
        <end position="71"/>
    </location>
</feature>
<dbReference type="GO" id="GO:0016020">
    <property type="term" value="C:membrane"/>
    <property type="evidence" value="ECO:0007669"/>
    <property type="project" value="UniProtKB-SubCell"/>
</dbReference>
<dbReference type="GO" id="GO:0006633">
    <property type="term" value="P:fatty acid biosynthetic process"/>
    <property type="evidence" value="ECO:0007669"/>
    <property type="project" value="UniProtKB-KW"/>
</dbReference>
<evidence type="ECO:0000256" key="11">
    <source>
        <dbReference type="ARBA" id="ARBA00023160"/>
    </source>
</evidence>
<evidence type="ECO:0000259" key="13">
    <source>
        <dbReference type="Pfam" id="PF00487"/>
    </source>
</evidence>
<feature type="transmembrane region" description="Helical" evidence="12">
    <location>
        <begin position="77"/>
        <end position="99"/>
    </location>
</feature>
<keyword evidence="6 12" id="KW-1133">Transmembrane helix</keyword>
<dbReference type="RefSeq" id="WP_419189640.1">
    <property type="nucleotide sequence ID" value="NZ_CP036526.1"/>
</dbReference>
<dbReference type="PANTHER" id="PTHR11351:SF31">
    <property type="entry name" value="DESATURASE 1, ISOFORM A-RELATED"/>
    <property type="match status" value="1"/>
</dbReference>
<evidence type="ECO:0000313" key="15">
    <source>
        <dbReference type="Proteomes" id="UP000319817"/>
    </source>
</evidence>
<evidence type="ECO:0000256" key="6">
    <source>
        <dbReference type="ARBA" id="ARBA00022989"/>
    </source>
</evidence>
<proteinExistence type="inferred from homology"/>
<keyword evidence="9" id="KW-0443">Lipid metabolism</keyword>
<keyword evidence="8" id="KW-0408">Iron</keyword>
<dbReference type="PRINTS" id="PR00075">
    <property type="entry name" value="FACDDSATRASE"/>
</dbReference>
<protein>
    <submittedName>
        <fullName evidence="14">Fatty acid desaturase</fullName>
    </submittedName>
</protein>
<comment type="similarity">
    <text evidence="2">Belongs to the fatty acid desaturase type 2 family.</text>
</comment>
<dbReference type="InterPro" id="IPR005804">
    <property type="entry name" value="FA_desaturase_dom"/>
</dbReference>
<keyword evidence="5" id="KW-0276">Fatty acid metabolism</keyword>
<evidence type="ECO:0000313" key="14">
    <source>
        <dbReference type="EMBL" id="QDT08847.1"/>
    </source>
</evidence>
<feature type="transmembrane region" description="Helical" evidence="12">
    <location>
        <begin position="229"/>
        <end position="253"/>
    </location>
</feature>
<keyword evidence="10 12" id="KW-0472">Membrane</keyword>
<evidence type="ECO:0000256" key="1">
    <source>
        <dbReference type="ARBA" id="ARBA00004141"/>
    </source>
</evidence>
<keyword evidence="11" id="KW-0275">Fatty acid biosynthesis</keyword>
<evidence type="ECO:0000256" key="8">
    <source>
        <dbReference type="ARBA" id="ARBA00023004"/>
    </source>
</evidence>